<feature type="transmembrane region" description="Helical" evidence="6">
    <location>
        <begin position="429"/>
        <end position="449"/>
    </location>
</feature>
<organism evidence="7 8">
    <name type="scientific">Candidatus Egerieicola faecale</name>
    <dbReference type="NCBI Taxonomy" id="2840774"/>
    <lineage>
        <taxon>Bacteria</taxon>
        <taxon>Bacillati</taxon>
        <taxon>Bacillota</taxon>
        <taxon>Clostridia</taxon>
        <taxon>Eubacteriales</taxon>
        <taxon>Oscillospiraceae</taxon>
        <taxon>Oscillospiraceae incertae sedis</taxon>
        <taxon>Candidatus Egerieicola</taxon>
    </lineage>
</organism>
<dbReference type="EMBL" id="DVMX01000037">
    <property type="protein sequence ID" value="HIU41345.1"/>
    <property type="molecule type" value="Genomic_DNA"/>
</dbReference>
<feature type="transmembrane region" description="Helical" evidence="6">
    <location>
        <begin position="461"/>
        <end position="478"/>
    </location>
</feature>
<dbReference type="InterPro" id="IPR050833">
    <property type="entry name" value="Poly_Biosynth_Transport"/>
</dbReference>
<keyword evidence="5 6" id="KW-0472">Membrane</keyword>
<evidence type="ECO:0000256" key="2">
    <source>
        <dbReference type="ARBA" id="ARBA00022475"/>
    </source>
</evidence>
<keyword evidence="4 6" id="KW-1133">Transmembrane helix</keyword>
<feature type="transmembrane region" description="Helical" evidence="6">
    <location>
        <begin position="76"/>
        <end position="94"/>
    </location>
</feature>
<feature type="transmembrane region" description="Helical" evidence="6">
    <location>
        <begin position="308"/>
        <end position="328"/>
    </location>
</feature>
<feature type="transmembrane region" description="Helical" evidence="6">
    <location>
        <begin position="32"/>
        <end position="56"/>
    </location>
</feature>
<dbReference type="Pfam" id="PF01943">
    <property type="entry name" value="Polysacc_synt"/>
    <property type="match status" value="1"/>
</dbReference>
<comment type="caution">
    <text evidence="7">The sequence shown here is derived from an EMBL/GenBank/DDBJ whole genome shotgun (WGS) entry which is preliminary data.</text>
</comment>
<dbReference type="PANTHER" id="PTHR30250:SF21">
    <property type="entry name" value="LIPID II FLIPPASE MURJ"/>
    <property type="match status" value="1"/>
</dbReference>
<keyword evidence="3 6" id="KW-0812">Transmembrane</keyword>
<protein>
    <submittedName>
        <fullName evidence="7">Oligosaccharide flippase family protein</fullName>
    </submittedName>
</protein>
<gene>
    <name evidence="7" type="ORF">IAD19_02195</name>
</gene>
<feature type="transmembrane region" description="Helical" evidence="6">
    <location>
        <begin position="114"/>
        <end position="134"/>
    </location>
</feature>
<feature type="transmembrane region" description="Helical" evidence="6">
    <location>
        <begin position="212"/>
        <end position="233"/>
    </location>
</feature>
<evidence type="ECO:0000256" key="6">
    <source>
        <dbReference type="SAM" id="Phobius"/>
    </source>
</evidence>
<dbReference type="GO" id="GO:0005886">
    <property type="term" value="C:plasma membrane"/>
    <property type="evidence" value="ECO:0007669"/>
    <property type="project" value="UniProtKB-SubCell"/>
</dbReference>
<evidence type="ECO:0000256" key="1">
    <source>
        <dbReference type="ARBA" id="ARBA00004651"/>
    </source>
</evidence>
<evidence type="ECO:0000313" key="8">
    <source>
        <dbReference type="Proteomes" id="UP000824082"/>
    </source>
</evidence>
<sequence>MSVTSVLVSGIGVWFSLAVSSAIGEEAMGVFQLILSVVSFGSTFACSGIQLAAARLTAKKLGEGKEGALGSVMKRCFAYGGSFGTVGCILLFSLSHPIAEYCLHSPVTALPLQVAAFSLPLVGLTAALNGYFTAVSRVGKCCFIQVAEQLCRVGLTLLSLHLWGKDLSSVCCCILGAGLFSQLLGFLLLLLLYFADRRRYPRGHGEKGDTAALLHIGLPIAGSTYLRSGLLTVKNLLAPAGLVAYGLSRSEAVSVFGGIHGVVLPFVLFFGVLLTAASDLLMPELAKAMGAAKDPSRNKQVLRLVERMFKLSLLFSFGVAAGLFALAEPLSRLVDSEIDLHFYLMLFAPLVPVMYFDTAVDSMLKGLDQQLYSMGYNILDAGISLVLVLFLVPHTGVAGYLFVIFQSEVLNAALSLNRLLKVTKVRFRPWVLLGKPVLAAAGAGVLAYFCQSSLSVLLPDWLTVAVSAGVLLLGYYLLCRLLGCVTAKEEKLFRQALQG</sequence>
<dbReference type="AlphaFoldDB" id="A0A9D1IPA8"/>
<evidence type="ECO:0000256" key="5">
    <source>
        <dbReference type="ARBA" id="ARBA00023136"/>
    </source>
</evidence>
<dbReference type="InterPro" id="IPR002797">
    <property type="entry name" value="Polysacc_synth"/>
</dbReference>
<feature type="transmembrane region" description="Helical" evidence="6">
    <location>
        <begin position="340"/>
        <end position="359"/>
    </location>
</feature>
<evidence type="ECO:0000313" key="7">
    <source>
        <dbReference type="EMBL" id="HIU41345.1"/>
    </source>
</evidence>
<accession>A0A9D1IPA8</accession>
<dbReference type="PANTHER" id="PTHR30250">
    <property type="entry name" value="PST FAMILY PREDICTED COLANIC ACID TRANSPORTER"/>
    <property type="match status" value="1"/>
</dbReference>
<evidence type="ECO:0000256" key="3">
    <source>
        <dbReference type="ARBA" id="ARBA00022692"/>
    </source>
</evidence>
<reference evidence="7" key="1">
    <citation type="submission" date="2020-10" db="EMBL/GenBank/DDBJ databases">
        <authorList>
            <person name="Gilroy R."/>
        </authorList>
    </citation>
    <scope>NUCLEOTIDE SEQUENCE</scope>
    <source>
        <strain evidence="7">4509</strain>
    </source>
</reference>
<keyword evidence="2" id="KW-1003">Cell membrane</keyword>
<name>A0A9D1IPA8_9FIRM</name>
<dbReference type="Proteomes" id="UP000824082">
    <property type="component" value="Unassembled WGS sequence"/>
</dbReference>
<reference evidence="7" key="2">
    <citation type="journal article" date="2021" name="PeerJ">
        <title>Extensive microbial diversity within the chicken gut microbiome revealed by metagenomics and culture.</title>
        <authorList>
            <person name="Gilroy R."/>
            <person name="Ravi A."/>
            <person name="Getino M."/>
            <person name="Pursley I."/>
            <person name="Horton D.L."/>
            <person name="Alikhan N.F."/>
            <person name="Baker D."/>
            <person name="Gharbi K."/>
            <person name="Hall N."/>
            <person name="Watson M."/>
            <person name="Adriaenssens E.M."/>
            <person name="Foster-Nyarko E."/>
            <person name="Jarju S."/>
            <person name="Secka A."/>
            <person name="Antonio M."/>
            <person name="Oren A."/>
            <person name="Chaudhuri R.R."/>
            <person name="La Ragione R."/>
            <person name="Hildebrand F."/>
            <person name="Pallen M.J."/>
        </authorList>
    </citation>
    <scope>NUCLEOTIDE SEQUENCE</scope>
    <source>
        <strain evidence="7">4509</strain>
    </source>
</reference>
<evidence type="ECO:0000256" key="4">
    <source>
        <dbReference type="ARBA" id="ARBA00022989"/>
    </source>
</evidence>
<feature type="transmembrane region" description="Helical" evidence="6">
    <location>
        <begin position="167"/>
        <end position="192"/>
    </location>
</feature>
<feature type="transmembrane region" description="Helical" evidence="6">
    <location>
        <begin position="253"/>
        <end position="277"/>
    </location>
</feature>
<proteinExistence type="predicted"/>
<comment type="subcellular location">
    <subcellularLocation>
        <location evidence="1">Cell membrane</location>
        <topology evidence="1">Multi-pass membrane protein</topology>
    </subcellularLocation>
</comment>